<reference evidence="7" key="1">
    <citation type="submission" date="2019-12" db="EMBL/GenBank/DDBJ databases">
        <authorList>
            <person name="Scholes J."/>
        </authorList>
    </citation>
    <scope>NUCLEOTIDE SEQUENCE</scope>
</reference>
<dbReference type="PROSITE" id="PS50011">
    <property type="entry name" value="PROTEIN_KINASE_DOM"/>
    <property type="match status" value="1"/>
</dbReference>
<evidence type="ECO:0000256" key="4">
    <source>
        <dbReference type="ARBA" id="ARBA00047899"/>
    </source>
</evidence>
<dbReference type="SUPFAM" id="SSF56112">
    <property type="entry name" value="Protein kinase-like (PK-like)"/>
    <property type="match status" value="1"/>
</dbReference>
<proteinExistence type="predicted"/>
<gene>
    <name evidence="7" type="ORF">SHERM_02740</name>
</gene>
<comment type="catalytic activity">
    <reaction evidence="4">
        <text>L-threonyl-[protein] + ATP = O-phospho-L-threonyl-[protein] + ADP + H(+)</text>
        <dbReference type="Rhea" id="RHEA:46608"/>
        <dbReference type="Rhea" id="RHEA-COMP:11060"/>
        <dbReference type="Rhea" id="RHEA-COMP:11605"/>
        <dbReference type="ChEBI" id="CHEBI:15378"/>
        <dbReference type="ChEBI" id="CHEBI:30013"/>
        <dbReference type="ChEBI" id="CHEBI:30616"/>
        <dbReference type="ChEBI" id="CHEBI:61977"/>
        <dbReference type="ChEBI" id="CHEBI:456216"/>
        <dbReference type="EC" id="2.7.11.1"/>
    </reaction>
</comment>
<evidence type="ECO:0000313" key="7">
    <source>
        <dbReference type="EMBL" id="CAA0834934.1"/>
    </source>
</evidence>
<evidence type="ECO:0000256" key="1">
    <source>
        <dbReference type="ARBA" id="ARBA00012513"/>
    </source>
</evidence>
<dbReference type="Gene3D" id="3.30.200.20">
    <property type="entry name" value="Phosphorylase Kinase, domain 1"/>
    <property type="match status" value="1"/>
</dbReference>
<evidence type="ECO:0000256" key="2">
    <source>
        <dbReference type="ARBA" id="ARBA00022527"/>
    </source>
</evidence>
<keyword evidence="3 7" id="KW-0418">Kinase</keyword>
<evidence type="ECO:0000256" key="3">
    <source>
        <dbReference type="ARBA" id="ARBA00022777"/>
    </source>
</evidence>
<dbReference type="GO" id="GO:0004674">
    <property type="term" value="F:protein serine/threonine kinase activity"/>
    <property type="evidence" value="ECO:0007669"/>
    <property type="project" value="UniProtKB-KW"/>
</dbReference>
<feature type="domain" description="Protein kinase" evidence="6">
    <location>
        <begin position="1"/>
        <end position="244"/>
    </location>
</feature>
<dbReference type="InterPro" id="IPR011009">
    <property type="entry name" value="Kinase-like_dom_sf"/>
</dbReference>
<comment type="caution">
    <text evidence="7">The sequence shown here is derived from an EMBL/GenBank/DDBJ whole genome shotgun (WGS) entry which is preliminary data.</text>
</comment>
<dbReference type="InterPro" id="IPR008271">
    <property type="entry name" value="Ser/Thr_kinase_AS"/>
</dbReference>
<dbReference type="PANTHER" id="PTHR13902">
    <property type="entry name" value="SERINE/THREONINE-PROTEIN KINASE WNK WITH NO LYSINE -RELATED"/>
    <property type="match status" value="1"/>
</dbReference>
<dbReference type="EC" id="2.7.11.1" evidence="1"/>
<dbReference type="OrthoDB" id="4062651at2759"/>
<dbReference type="Gene3D" id="1.10.510.10">
    <property type="entry name" value="Transferase(Phosphotransferase) domain 1"/>
    <property type="match status" value="1"/>
</dbReference>
<dbReference type="EMBL" id="CACSLK010028053">
    <property type="protein sequence ID" value="CAA0834934.1"/>
    <property type="molecule type" value="Genomic_DNA"/>
</dbReference>
<keyword evidence="8" id="KW-1185">Reference proteome</keyword>
<evidence type="ECO:0000259" key="6">
    <source>
        <dbReference type="PROSITE" id="PS50011"/>
    </source>
</evidence>
<keyword evidence="2" id="KW-0723">Serine/threonine-protein kinase</keyword>
<evidence type="ECO:0000256" key="5">
    <source>
        <dbReference type="ARBA" id="ARBA00048679"/>
    </source>
</evidence>
<dbReference type="GO" id="GO:0005524">
    <property type="term" value="F:ATP binding"/>
    <property type="evidence" value="ECO:0007669"/>
    <property type="project" value="InterPro"/>
</dbReference>
<dbReference type="Proteomes" id="UP001153555">
    <property type="component" value="Unassembled WGS sequence"/>
</dbReference>
<dbReference type="AlphaFoldDB" id="A0A9N7RNX9"/>
<organism evidence="7 8">
    <name type="scientific">Striga hermonthica</name>
    <name type="common">Purple witchweed</name>
    <name type="synonym">Buchnera hermonthica</name>
    <dbReference type="NCBI Taxonomy" id="68872"/>
    <lineage>
        <taxon>Eukaryota</taxon>
        <taxon>Viridiplantae</taxon>
        <taxon>Streptophyta</taxon>
        <taxon>Embryophyta</taxon>
        <taxon>Tracheophyta</taxon>
        <taxon>Spermatophyta</taxon>
        <taxon>Magnoliopsida</taxon>
        <taxon>eudicotyledons</taxon>
        <taxon>Gunneridae</taxon>
        <taxon>Pentapetalae</taxon>
        <taxon>asterids</taxon>
        <taxon>lamiids</taxon>
        <taxon>Lamiales</taxon>
        <taxon>Orobanchaceae</taxon>
        <taxon>Buchnereae</taxon>
        <taxon>Striga</taxon>
    </lineage>
</organism>
<comment type="catalytic activity">
    <reaction evidence="5">
        <text>L-seryl-[protein] + ATP = O-phospho-L-seryl-[protein] + ADP + H(+)</text>
        <dbReference type="Rhea" id="RHEA:17989"/>
        <dbReference type="Rhea" id="RHEA-COMP:9863"/>
        <dbReference type="Rhea" id="RHEA-COMP:11604"/>
        <dbReference type="ChEBI" id="CHEBI:15378"/>
        <dbReference type="ChEBI" id="CHEBI:29999"/>
        <dbReference type="ChEBI" id="CHEBI:30616"/>
        <dbReference type="ChEBI" id="CHEBI:83421"/>
        <dbReference type="ChEBI" id="CHEBI:456216"/>
        <dbReference type="EC" id="2.7.11.1"/>
    </reaction>
</comment>
<sequence length="244" mass="28788">MSSSWNTNCFTSQNRYRRARRRREIVVRPLHPFRADPGRGAFKDVYRSFDRLTGVDIAWNQICLGDHDDKTLKIPQKIRSFVCRDRPVELPLPRKRHEVLFLLGRLPEHDGEPDNRAFLLREPKEKAFATSTQTPCIVHRDLKCDNIFIDITRHQWQGEDRRFQTGHQNEVCSGHCPRRNAGIHGPEYYAEEYNELVDVYAFGLCLMEMMTLEYPYCEHEPGQDFQEGLEWREVDWSGESEGFK</sequence>
<dbReference type="PROSITE" id="PS00108">
    <property type="entry name" value="PROTEIN_KINASE_ST"/>
    <property type="match status" value="1"/>
</dbReference>
<accession>A0A9N7RNX9</accession>
<evidence type="ECO:0000313" key="8">
    <source>
        <dbReference type="Proteomes" id="UP001153555"/>
    </source>
</evidence>
<name>A0A9N7RNX9_STRHE</name>
<protein>
    <recommendedName>
        <fullName evidence="1">non-specific serine/threonine protein kinase</fullName>
        <ecNumber evidence="1">2.7.11.1</ecNumber>
    </recommendedName>
</protein>
<keyword evidence="3 7" id="KW-0808">Transferase</keyword>
<dbReference type="InterPro" id="IPR000719">
    <property type="entry name" value="Prot_kinase_dom"/>
</dbReference>
<dbReference type="InterPro" id="IPR050588">
    <property type="entry name" value="WNK_Ser-Thr_kinase"/>
</dbReference>